<evidence type="ECO:0000256" key="4">
    <source>
        <dbReference type="ARBA" id="ARBA00022942"/>
    </source>
</evidence>
<dbReference type="PROSITE" id="PS51916">
    <property type="entry name" value="DEUBAD"/>
    <property type="match status" value="1"/>
</dbReference>
<evidence type="ECO:0000259" key="7">
    <source>
        <dbReference type="PROSITE" id="PS51916"/>
    </source>
</evidence>
<comment type="subcellular location">
    <subcellularLocation>
        <location evidence="2">Cytoplasm</location>
    </subcellularLocation>
    <subcellularLocation>
        <location evidence="1">Nucleus</location>
    </subcellularLocation>
</comment>
<keyword evidence="3" id="KW-0963">Cytoplasm</keyword>
<evidence type="ECO:0000313" key="10">
    <source>
        <dbReference type="Proteomes" id="UP001182556"/>
    </source>
</evidence>
<protein>
    <submittedName>
        <fullName evidence="9">Proteasome complex subunit Rpn13 ubiquitin receptor-domain-containing protein</fullName>
    </submittedName>
</protein>
<keyword evidence="5" id="KW-0539">Nucleus</keyword>
<dbReference type="GO" id="GO:0061133">
    <property type="term" value="F:endopeptidase activator activity"/>
    <property type="evidence" value="ECO:0007669"/>
    <property type="project" value="TreeGrafter"/>
</dbReference>
<feature type="compositionally biased region" description="Gly residues" evidence="6">
    <location>
        <begin position="304"/>
        <end position="319"/>
    </location>
</feature>
<dbReference type="Pfam" id="PF04683">
    <property type="entry name" value="Rpn13_ADRM1_Pru"/>
    <property type="match status" value="1"/>
</dbReference>
<feature type="region of interest" description="Disordered" evidence="6">
    <location>
        <begin position="304"/>
        <end position="327"/>
    </location>
</feature>
<accession>A0AAD9FLI0</accession>
<dbReference type="GO" id="GO:0070628">
    <property type="term" value="F:proteasome binding"/>
    <property type="evidence" value="ECO:0007669"/>
    <property type="project" value="TreeGrafter"/>
</dbReference>
<organism evidence="9 10">
    <name type="scientific">Papiliotrema laurentii</name>
    <name type="common">Cryptococcus laurentii</name>
    <dbReference type="NCBI Taxonomy" id="5418"/>
    <lineage>
        <taxon>Eukaryota</taxon>
        <taxon>Fungi</taxon>
        <taxon>Dikarya</taxon>
        <taxon>Basidiomycota</taxon>
        <taxon>Agaricomycotina</taxon>
        <taxon>Tremellomycetes</taxon>
        <taxon>Tremellales</taxon>
        <taxon>Rhynchogastremaceae</taxon>
        <taxon>Papiliotrema</taxon>
    </lineage>
</organism>
<evidence type="ECO:0000256" key="6">
    <source>
        <dbReference type="SAM" id="MobiDB-lite"/>
    </source>
</evidence>
<dbReference type="InterPro" id="IPR044867">
    <property type="entry name" value="DEUBAD_dom"/>
</dbReference>
<feature type="domain" description="Pru" evidence="8">
    <location>
        <begin position="1"/>
        <end position="113"/>
    </location>
</feature>
<dbReference type="Proteomes" id="UP001182556">
    <property type="component" value="Unassembled WGS sequence"/>
</dbReference>
<evidence type="ECO:0000256" key="2">
    <source>
        <dbReference type="ARBA" id="ARBA00004496"/>
    </source>
</evidence>
<keyword evidence="10" id="KW-1185">Reference proteome</keyword>
<evidence type="ECO:0000256" key="5">
    <source>
        <dbReference type="ARBA" id="ARBA00023242"/>
    </source>
</evidence>
<dbReference type="InterPro" id="IPR038108">
    <property type="entry name" value="RPN13_DEUBAD_sf"/>
</dbReference>
<dbReference type="InterPro" id="IPR044868">
    <property type="entry name" value="Rpn13/ADRM1_Pru"/>
</dbReference>
<comment type="caution">
    <text evidence="9">The sequence shown here is derived from an EMBL/GenBank/DDBJ whole genome shotgun (WGS) entry which is preliminary data.</text>
</comment>
<name>A0AAD9FLI0_PAPLA</name>
<dbReference type="Gene3D" id="1.10.2020.20">
    <property type="match status" value="1"/>
</dbReference>
<dbReference type="PANTHER" id="PTHR12225:SF0">
    <property type="entry name" value="PROTEASOMAL UBIQUITIN RECEPTOR ADRM1"/>
    <property type="match status" value="1"/>
</dbReference>
<feature type="region of interest" description="Disordered" evidence="6">
    <location>
        <begin position="119"/>
        <end position="176"/>
    </location>
</feature>
<reference evidence="9" key="1">
    <citation type="submission" date="2023-02" db="EMBL/GenBank/DDBJ databases">
        <title>Identification and recombinant expression of a fungal hydrolase from Papiliotrema laurentii that hydrolyzes apple cutin and clears colloidal polyester polyurethane.</title>
        <authorList>
            <consortium name="DOE Joint Genome Institute"/>
            <person name="Roman V.A."/>
            <person name="Bojanowski C."/>
            <person name="Crable B.R."/>
            <person name="Wagner D.N."/>
            <person name="Hung C.S."/>
            <person name="Nadeau L.J."/>
            <person name="Schratz L."/>
            <person name="Haridas S."/>
            <person name="Pangilinan J."/>
            <person name="Lipzen A."/>
            <person name="Na H."/>
            <person name="Yan M."/>
            <person name="Ng V."/>
            <person name="Grigoriev I.V."/>
            <person name="Spatafora J.W."/>
            <person name="Barlow D."/>
            <person name="Biffinger J."/>
            <person name="Kelley-Loughnane N."/>
            <person name="Varaljay V.A."/>
            <person name="Crookes-Goodson W.J."/>
        </authorList>
    </citation>
    <scope>NUCLEOTIDE SEQUENCE</scope>
    <source>
        <strain evidence="9">5307AH</strain>
    </source>
</reference>
<dbReference type="CDD" id="cd13314">
    <property type="entry name" value="PH_Rpn13"/>
    <property type="match status" value="1"/>
</dbReference>
<sequence length="327" mass="34997">MTTLLSVPAGRSIRRQGTNWVDPQPEKGLLELSYEDDLMHIWWKDRQTGAREDDLIIFPGEATFEKVQQDPTGRTHILKFSSSDQKYFFWFQRGSTAGDLRAQVDINQLIQDPTYRQVQAPGTLPLPDQPSTPQRPAGQDDRSWPPTPGAPRLSHREPIPGPTPPMTGGAALDDPTDPAVRDQMARLLIQYAERGLVPQQETDAHLTDVLSPNNIREVLSSNSDLPGIIASHLPPGLSLPSNPSVDDLVPILSAPQFTDAIASLENALRSGGLPGSVVQELGLPAEAGQSVGQFLAALSNLGRSSGGDARGASGGGPGGDGDETMGE</sequence>
<evidence type="ECO:0000256" key="1">
    <source>
        <dbReference type="ARBA" id="ARBA00004123"/>
    </source>
</evidence>
<keyword evidence="4 9" id="KW-0647">Proteasome</keyword>
<evidence type="ECO:0000256" key="3">
    <source>
        <dbReference type="ARBA" id="ARBA00022490"/>
    </source>
</evidence>
<proteinExistence type="predicted"/>
<gene>
    <name evidence="9" type="ORF">DB88DRAFT_511246</name>
</gene>
<dbReference type="InterPro" id="IPR006773">
    <property type="entry name" value="Rpn13/ADRM1"/>
</dbReference>
<evidence type="ECO:0000259" key="8">
    <source>
        <dbReference type="PROSITE" id="PS51917"/>
    </source>
</evidence>
<dbReference type="InterPro" id="IPR032368">
    <property type="entry name" value="RPN13_DEUBAD"/>
</dbReference>
<dbReference type="InterPro" id="IPR038633">
    <property type="entry name" value="Rpn13/ADRM1_Pru_sf"/>
</dbReference>
<feature type="domain" description="DEUBAD" evidence="7">
    <location>
        <begin position="197"/>
        <end position="308"/>
    </location>
</feature>
<dbReference type="EMBL" id="JAODAN010000006">
    <property type="protein sequence ID" value="KAK1923710.1"/>
    <property type="molecule type" value="Genomic_DNA"/>
</dbReference>
<dbReference type="PROSITE" id="PS51917">
    <property type="entry name" value="PRU"/>
    <property type="match status" value="1"/>
</dbReference>
<keyword evidence="9" id="KW-0675">Receptor</keyword>
<evidence type="ECO:0000313" key="9">
    <source>
        <dbReference type="EMBL" id="KAK1923710.1"/>
    </source>
</evidence>
<dbReference type="PANTHER" id="PTHR12225">
    <property type="entry name" value="ADHESION REGULATING MOLECULE 1 110 KDA CELL MEMBRANE GLYCOPROTEIN"/>
    <property type="match status" value="1"/>
</dbReference>
<dbReference type="GO" id="GO:0005737">
    <property type="term" value="C:cytoplasm"/>
    <property type="evidence" value="ECO:0007669"/>
    <property type="project" value="UniProtKB-SubCell"/>
</dbReference>
<dbReference type="Pfam" id="PF16550">
    <property type="entry name" value="RPN13_C"/>
    <property type="match status" value="1"/>
</dbReference>
<dbReference type="GO" id="GO:0005634">
    <property type="term" value="C:nucleus"/>
    <property type="evidence" value="ECO:0007669"/>
    <property type="project" value="UniProtKB-SubCell"/>
</dbReference>
<dbReference type="AlphaFoldDB" id="A0AAD9FLI0"/>
<dbReference type="Gene3D" id="2.30.29.70">
    <property type="entry name" value="Proteasomal ubiquitin receptor Rpn13/ADRM1"/>
    <property type="match status" value="1"/>
</dbReference>
<dbReference type="GO" id="GO:0008541">
    <property type="term" value="C:proteasome regulatory particle, lid subcomplex"/>
    <property type="evidence" value="ECO:0007669"/>
    <property type="project" value="TreeGrafter"/>
</dbReference>